<proteinExistence type="predicted"/>
<dbReference type="RefSeq" id="WP_072877924.1">
    <property type="nucleotide sequence ID" value="NZ_FQVT01000003.1"/>
</dbReference>
<gene>
    <name evidence="1" type="ORF">SAMN05444483_10396</name>
</gene>
<name>A0A1M5FAN9_SALEC</name>
<keyword evidence="2" id="KW-1185">Reference proteome</keyword>
<accession>A0A1M5FAN9</accession>
<sequence length="79" mass="9434">MNTKARFHKLIDAIGNDKNLKSYYKLVNRLHQNESGELWKRLSELEKDELLLSYEESLDSSKLISHEKLSEKHSKWFIE</sequence>
<dbReference type="AlphaFoldDB" id="A0A1M5FAN9"/>
<dbReference type="EMBL" id="FQVT01000003">
    <property type="protein sequence ID" value="SHF88478.1"/>
    <property type="molecule type" value="Genomic_DNA"/>
</dbReference>
<organism evidence="1 2">
    <name type="scientific">Salegentibacter echinorum</name>
    <dbReference type="NCBI Taxonomy" id="1073325"/>
    <lineage>
        <taxon>Bacteria</taxon>
        <taxon>Pseudomonadati</taxon>
        <taxon>Bacteroidota</taxon>
        <taxon>Flavobacteriia</taxon>
        <taxon>Flavobacteriales</taxon>
        <taxon>Flavobacteriaceae</taxon>
        <taxon>Salegentibacter</taxon>
    </lineage>
</organism>
<evidence type="ECO:0000313" key="2">
    <source>
        <dbReference type="Proteomes" id="UP000183945"/>
    </source>
</evidence>
<evidence type="ECO:0000313" key="1">
    <source>
        <dbReference type="EMBL" id="SHF88478.1"/>
    </source>
</evidence>
<protein>
    <submittedName>
        <fullName evidence="1">Uncharacterized protein</fullName>
    </submittedName>
</protein>
<dbReference type="STRING" id="1073325.SAMN05444483_10396"/>
<reference evidence="2" key="1">
    <citation type="submission" date="2016-11" db="EMBL/GenBank/DDBJ databases">
        <authorList>
            <person name="Varghese N."/>
            <person name="Submissions S."/>
        </authorList>
    </citation>
    <scope>NUCLEOTIDE SEQUENCE [LARGE SCALE GENOMIC DNA]</scope>
    <source>
        <strain evidence="2">DSM 24579</strain>
    </source>
</reference>
<dbReference type="Proteomes" id="UP000183945">
    <property type="component" value="Unassembled WGS sequence"/>
</dbReference>